<dbReference type="AlphaFoldDB" id="A0A7J6T2D2"/>
<protein>
    <submittedName>
        <fullName evidence="2">Uncharacterized protein</fullName>
    </submittedName>
</protein>
<keyword evidence="1" id="KW-0732">Signal</keyword>
<feature type="chain" id="PRO_5029494882" evidence="1">
    <location>
        <begin position="22"/>
        <end position="137"/>
    </location>
</feature>
<comment type="caution">
    <text evidence="2">The sequence shown here is derived from an EMBL/GenBank/DDBJ whole genome shotgun (WGS) entry which is preliminary data.</text>
</comment>
<feature type="signal peptide" evidence="1">
    <location>
        <begin position="1"/>
        <end position="21"/>
    </location>
</feature>
<reference evidence="2 3" key="1">
    <citation type="submission" date="2020-04" db="EMBL/GenBank/DDBJ databases">
        <title>Perkinsus olseni comparative genomics.</title>
        <authorList>
            <person name="Bogema D.R."/>
        </authorList>
    </citation>
    <scope>NUCLEOTIDE SEQUENCE [LARGE SCALE GENOMIC DNA]</scope>
    <source>
        <strain evidence="2">ATCC PRA-205</strain>
    </source>
</reference>
<evidence type="ECO:0000313" key="3">
    <source>
        <dbReference type="Proteomes" id="UP000574390"/>
    </source>
</evidence>
<feature type="non-terminal residue" evidence="2">
    <location>
        <position position="1"/>
    </location>
</feature>
<accession>A0A7J6T2D2</accession>
<gene>
    <name evidence="2" type="ORF">FOZ62_015500</name>
</gene>
<evidence type="ECO:0000256" key="1">
    <source>
        <dbReference type="SAM" id="SignalP"/>
    </source>
</evidence>
<dbReference type="EMBL" id="JABANM010010723">
    <property type="protein sequence ID" value="KAF4738902.1"/>
    <property type="molecule type" value="Genomic_DNA"/>
</dbReference>
<dbReference type="Proteomes" id="UP000574390">
    <property type="component" value="Unassembled WGS sequence"/>
</dbReference>
<sequence>MRLVVFNSVLLKLWEVTAVSGLPLVLTQSSSRISRKLRHLSHCGLNHTWKIDDAVNKLGALGVSAGRFIDSPSFGLGAYKNMQLRFFPKGCGHGPPGAASNIVMQKSAACSVWLVWNPQASNRDARLPPIRVELAVG</sequence>
<name>A0A7J6T2D2_PEROL</name>
<evidence type="ECO:0000313" key="2">
    <source>
        <dbReference type="EMBL" id="KAF4738902.1"/>
    </source>
</evidence>
<proteinExistence type="predicted"/>
<organism evidence="2 3">
    <name type="scientific">Perkinsus olseni</name>
    <name type="common">Perkinsus atlanticus</name>
    <dbReference type="NCBI Taxonomy" id="32597"/>
    <lineage>
        <taxon>Eukaryota</taxon>
        <taxon>Sar</taxon>
        <taxon>Alveolata</taxon>
        <taxon>Perkinsozoa</taxon>
        <taxon>Perkinsea</taxon>
        <taxon>Perkinsida</taxon>
        <taxon>Perkinsidae</taxon>
        <taxon>Perkinsus</taxon>
    </lineage>
</organism>